<dbReference type="EMBL" id="PDKV01000002">
    <property type="protein sequence ID" value="PIB80537.1"/>
    <property type="molecule type" value="Genomic_DNA"/>
</dbReference>
<dbReference type="OrthoDB" id="3191611at2"/>
<organism evidence="2 3">
    <name type="scientific">Mycobacterium celatum</name>
    <dbReference type="NCBI Taxonomy" id="28045"/>
    <lineage>
        <taxon>Bacteria</taxon>
        <taxon>Bacillati</taxon>
        <taxon>Actinomycetota</taxon>
        <taxon>Actinomycetes</taxon>
        <taxon>Mycobacteriales</taxon>
        <taxon>Mycobacteriaceae</taxon>
        <taxon>Mycobacterium</taxon>
    </lineage>
</organism>
<dbReference type="AlphaFoldDB" id="A0A2G5PQE5"/>
<comment type="caution">
    <text evidence="2">The sequence shown here is derived from an EMBL/GenBank/DDBJ whole genome shotgun (WGS) entry which is preliminary data.</text>
</comment>
<dbReference type="GO" id="GO:0003677">
    <property type="term" value="F:DNA binding"/>
    <property type="evidence" value="ECO:0007669"/>
    <property type="project" value="InterPro"/>
</dbReference>
<dbReference type="GO" id="GO:0006259">
    <property type="term" value="P:DNA metabolic process"/>
    <property type="evidence" value="ECO:0007669"/>
    <property type="project" value="InterPro"/>
</dbReference>
<gene>
    <name evidence="2" type="ORF">CQY23_03080</name>
</gene>
<protein>
    <recommendedName>
        <fullName evidence="4">Phage recombination protein Bet</fullName>
    </recommendedName>
</protein>
<dbReference type="Pfam" id="PF03837">
    <property type="entry name" value="RecT"/>
    <property type="match status" value="1"/>
</dbReference>
<feature type="region of interest" description="Disordered" evidence="1">
    <location>
        <begin position="244"/>
        <end position="281"/>
    </location>
</feature>
<dbReference type="Proteomes" id="UP000230971">
    <property type="component" value="Unassembled WGS sequence"/>
</dbReference>
<dbReference type="RefSeq" id="WP_083129700.1">
    <property type="nucleotide sequence ID" value="NZ_PDKV01000002.1"/>
</dbReference>
<evidence type="ECO:0000256" key="1">
    <source>
        <dbReference type="SAM" id="MobiDB-lite"/>
    </source>
</evidence>
<reference evidence="2 3" key="1">
    <citation type="journal article" date="2017" name="Infect. Genet. Evol.">
        <title>The new phylogeny of the genus Mycobacterium: The old and the news.</title>
        <authorList>
            <person name="Tortoli E."/>
            <person name="Fedrizzi T."/>
            <person name="Meehan C.J."/>
            <person name="Trovato A."/>
            <person name="Grottola A."/>
            <person name="Giacobazzi E."/>
            <person name="Serpini G.F."/>
            <person name="Tagliazucchi S."/>
            <person name="Fabio A."/>
            <person name="Bettua C."/>
            <person name="Bertorelli R."/>
            <person name="Frascaro F."/>
            <person name="De Sanctis V."/>
            <person name="Pecorari M."/>
            <person name="Jousson O."/>
            <person name="Segata N."/>
            <person name="Cirillo D.M."/>
        </authorList>
    </citation>
    <scope>NUCLEOTIDE SEQUENCE [LARGE SCALE GENOMIC DNA]</scope>
    <source>
        <strain evidence="2 3">NCTC 12882</strain>
    </source>
</reference>
<feature type="compositionally biased region" description="Low complexity" evidence="1">
    <location>
        <begin position="244"/>
        <end position="258"/>
    </location>
</feature>
<sequence length="378" mass="40995">MTTAHAPALADQASTELAIAGGQTGFTETQVAALRQIGIEDATDADLQVFFHHCRRTGLDPFARQIYMIGRETDVNVRVQLDNGNTRIEKQRVMKYTIQTGIEGYRVIGKRAARREGVVVSNDDPLWCGKDGVWRDFWPKSEGKPVAAKYTIRVDGAPNTATVMFEEFAQYTKNGELNSMWNKMSANQLAKCAEAQAWKKAFPADFSDIILEGTDQGQVIDSDGAPVRVPSQRRGVDGLRAALGADDAAPGQDGGNDASQDAEPSSGATLPPDSRDQDQTGMSDVARRKWLNRMFALLSEGDCNDRQDQLIVIAALAGLPVGEIEHRDAISDDELRAVVNQMNAWNKAGVLGQQITEILNAATLAAEEDTTTEGNADA</sequence>
<dbReference type="InterPro" id="IPR018330">
    <property type="entry name" value="RecT_fam"/>
</dbReference>
<evidence type="ECO:0000313" key="3">
    <source>
        <dbReference type="Proteomes" id="UP000230971"/>
    </source>
</evidence>
<name>A0A2G5PQE5_MYCCE</name>
<evidence type="ECO:0000313" key="2">
    <source>
        <dbReference type="EMBL" id="PIB80537.1"/>
    </source>
</evidence>
<proteinExistence type="predicted"/>
<evidence type="ECO:0008006" key="4">
    <source>
        <dbReference type="Google" id="ProtNLM"/>
    </source>
</evidence>
<accession>A0A2G5PQE5</accession>